<dbReference type="RefSeq" id="WP_188438507.1">
    <property type="nucleotide sequence ID" value="NZ_BMGK01000001.1"/>
</dbReference>
<evidence type="ECO:0000313" key="2">
    <source>
        <dbReference type="Proteomes" id="UP000652231"/>
    </source>
</evidence>
<dbReference type="Proteomes" id="UP000652231">
    <property type="component" value="Unassembled WGS sequence"/>
</dbReference>
<protein>
    <recommendedName>
        <fullName evidence="3">Alpha/beta hydrolase</fullName>
    </recommendedName>
</protein>
<gene>
    <name evidence="1" type="ORF">GCM10011312_01600</name>
</gene>
<dbReference type="EMBL" id="BMGK01000001">
    <property type="protein sequence ID" value="GGD80977.1"/>
    <property type="molecule type" value="Genomic_DNA"/>
</dbReference>
<keyword evidence="2" id="KW-1185">Reference proteome</keyword>
<dbReference type="InterPro" id="IPR000801">
    <property type="entry name" value="Esterase-like"/>
</dbReference>
<dbReference type="PANTHER" id="PTHR42886:SF53">
    <property type="entry name" value="ALPHA_BETA-HYDROLASES SUPERFAMILY PROTEIN"/>
    <property type="match status" value="1"/>
</dbReference>
<reference evidence="1" key="1">
    <citation type="journal article" date="2014" name="Int. J. Syst. Evol. Microbiol.">
        <title>Complete genome sequence of Corynebacterium casei LMG S-19264T (=DSM 44701T), isolated from a smear-ripened cheese.</title>
        <authorList>
            <consortium name="US DOE Joint Genome Institute (JGI-PGF)"/>
            <person name="Walter F."/>
            <person name="Albersmeier A."/>
            <person name="Kalinowski J."/>
            <person name="Ruckert C."/>
        </authorList>
    </citation>
    <scope>NUCLEOTIDE SEQUENCE</scope>
    <source>
        <strain evidence="1">CGMCC 1.12924</strain>
    </source>
</reference>
<sequence length="284" mass="32473">MTFKVQKNILLKGKHNKPIILDTFLPTNSKPKQTIIYCHGFKGFKDWGANEQMANYFAERNFAFIKFNFSHNGGTPDQPIDFPDPEAFGNNNITKELDDIDSVLNWIETQTTFESLSVENTLTLMGHSRGSGTAIIKAKEDSRVDKVISLAGVAGFQARFIDEETLQYWKENGVIYVENSRTKQKLPLYYQIAEDIYGNADRLNLEKASRELNKPHLIVHGTEDPTVPVEEAVSVHNWSKKSTLKLIERADHVFNVKHPWEEPKLPADYTEMLESCFNFLTETK</sequence>
<evidence type="ECO:0000313" key="1">
    <source>
        <dbReference type="EMBL" id="GGD80977.1"/>
    </source>
</evidence>
<organism evidence="1 2">
    <name type="scientific">Planktosalinus lacus</name>
    <dbReference type="NCBI Taxonomy" id="1526573"/>
    <lineage>
        <taxon>Bacteria</taxon>
        <taxon>Pseudomonadati</taxon>
        <taxon>Bacteroidota</taxon>
        <taxon>Flavobacteriia</taxon>
        <taxon>Flavobacteriales</taxon>
        <taxon>Flavobacteriaceae</taxon>
        <taxon>Planktosalinus</taxon>
    </lineage>
</organism>
<evidence type="ECO:0008006" key="3">
    <source>
        <dbReference type="Google" id="ProtNLM"/>
    </source>
</evidence>
<dbReference type="SUPFAM" id="SSF53474">
    <property type="entry name" value="alpha/beta-Hydrolases"/>
    <property type="match status" value="1"/>
</dbReference>
<dbReference type="Pfam" id="PF00756">
    <property type="entry name" value="Esterase"/>
    <property type="match status" value="1"/>
</dbReference>
<name>A0A8J2V735_9FLAO</name>
<dbReference type="PANTHER" id="PTHR42886">
    <property type="entry name" value="RE40534P-RELATED"/>
    <property type="match status" value="1"/>
</dbReference>
<proteinExistence type="predicted"/>
<comment type="caution">
    <text evidence="1">The sequence shown here is derived from an EMBL/GenBank/DDBJ whole genome shotgun (WGS) entry which is preliminary data.</text>
</comment>
<accession>A0A8J2V735</accession>
<dbReference type="AlphaFoldDB" id="A0A8J2V735"/>
<dbReference type="Gene3D" id="3.40.50.1820">
    <property type="entry name" value="alpha/beta hydrolase"/>
    <property type="match status" value="1"/>
</dbReference>
<dbReference type="InterPro" id="IPR029058">
    <property type="entry name" value="AB_hydrolase_fold"/>
</dbReference>
<reference evidence="1" key="2">
    <citation type="submission" date="2020-09" db="EMBL/GenBank/DDBJ databases">
        <authorList>
            <person name="Sun Q."/>
            <person name="Zhou Y."/>
        </authorList>
    </citation>
    <scope>NUCLEOTIDE SEQUENCE</scope>
    <source>
        <strain evidence="1">CGMCC 1.12924</strain>
    </source>
</reference>